<accession>A0A3P7IP18</accession>
<evidence type="ECO:0000256" key="2">
    <source>
        <dbReference type="SAM" id="MobiDB-lite"/>
    </source>
</evidence>
<dbReference type="OrthoDB" id="5791508at2759"/>
<protein>
    <submittedName>
        <fullName evidence="3">Uncharacterized protein</fullName>
    </submittedName>
</protein>
<feature type="region of interest" description="Disordered" evidence="2">
    <location>
        <begin position="190"/>
        <end position="215"/>
    </location>
</feature>
<gene>
    <name evidence="3" type="ORF">SVUK_LOCUS1155</name>
</gene>
<keyword evidence="4" id="KW-1185">Reference proteome</keyword>
<dbReference type="AlphaFoldDB" id="A0A3P7IP18"/>
<feature type="coiled-coil region" evidence="1">
    <location>
        <begin position="14"/>
        <end position="69"/>
    </location>
</feature>
<organism evidence="3 4">
    <name type="scientific">Strongylus vulgaris</name>
    <name type="common">Blood worm</name>
    <dbReference type="NCBI Taxonomy" id="40348"/>
    <lineage>
        <taxon>Eukaryota</taxon>
        <taxon>Metazoa</taxon>
        <taxon>Ecdysozoa</taxon>
        <taxon>Nematoda</taxon>
        <taxon>Chromadorea</taxon>
        <taxon>Rhabditida</taxon>
        <taxon>Rhabditina</taxon>
        <taxon>Rhabditomorpha</taxon>
        <taxon>Strongyloidea</taxon>
        <taxon>Strongylidae</taxon>
        <taxon>Strongylus</taxon>
    </lineage>
</organism>
<name>A0A3P7IP18_STRVU</name>
<sequence>MRYRQLNTQLSSHVTVLQEDLKKERTTNSQLLEELNACRTELDSQFTKIENLTENLDTARSANSEQLKSLTRLREELGLVQEEENRAKFECESLRQKDTLRSRQLSDFAEKIKVIEYGIALCNERSSKLEAENIELKEQLEMYEMVFMQKTRLEKSKLSQSLGPEAAPSKKVETSPQILPLFSTSLDEPSMMETRSLLGPSDATEVPAPSPLDDKDFLKRIVPKRDVATSISDLAIISSIQTTSSQSNLTTAVTGSDLSLAASSTISNGRHSLAQSDFSRLSALSLGSRRRDEAAITDRSRLKELQRRNE</sequence>
<dbReference type="Proteomes" id="UP000270094">
    <property type="component" value="Unassembled WGS sequence"/>
</dbReference>
<dbReference type="EMBL" id="UYYB01002162">
    <property type="protein sequence ID" value="VDM66157.1"/>
    <property type="molecule type" value="Genomic_DNA"/>
</dbReference>
<proteinExistence type="predicted"/>
<keyword evidence="1" id="KW-0175">Coiled coil</keyword>
<evidence type="ECO:0000313" key="4">
    <source>
        <dbReference type="Proteomes" id="UP000270094"/>
    </source>
</evidence>
<feature type="coiled-coil region" evidence="1">
    <location>
        <begin position="119"/>
        <end position="146"/>
    </location>
</feature>
<evidence type="ECO:0000313" key="3">
    <source>
        <dbReference type="EMBL" id="VDM66157.1"/>
    </source>
</evidence>
<reference evidence="3 4" key="1">
    <citation type="submission" date="2018-11" db="EMBL/GenBank/DDBJ databases">
        <authorList>
            <consortium name="Pathogen Informatics"/>
        </authorList>
    </citation>
    <scope>NUCLEOTIDE SEQUENCE [LARGE SCALE GENOMIC DNA]</scope>
</reference>
<evidence type="ECO:0000256" key="1">
    <source>
        <dbReference type="SAM" id="Coils"/>
    </source>
</evidence>